<feature type="region of interest" description="Disordered" evidence="8">
    <location>
        <begin position="475"/>
        <end position="534"/>
    </location>
</feature>
<dbReference type="Gene3D" id="2.60.40.10">
    <property type="entry name" value="Immunoglobulins"/>
    <property type="match status" value="2"/>
</dbReference>
<dbReference type="SUPFAM" id="SSF48726">
    <property type="entry name" value="Immunoglobulin"/>
    <property type="match status" value="2"/>
</dbReference>
<evidence type="ECO:0000256" key="8">
    <source>
        <dbReference type="SAM" id="MobiDB-lite"/>
    </source>
</evidence>
<evidence type="ECO:0000256" key="5">
    <source>
        <dbReference type="ARBA" id="ARBA00023136"/>
    </source>
</evidence>
<reference evidence="13" key="1">
    <citation type="journal article" date="2008" name="Insect Biochem. Mol. Biol.">
        <title>The genome of a lepidopteran model insect, the silkworm Bombyx mori.</title>
        <authorList>
            <consortium name="International Silkworm Genome Consortium"/>
        </authorList>
    </citation>
    <scope>NUCLEOTIDE SEQUENCE [LARGE SCALE GENOMIC DNA]</scope>
    <source>
        <strain evidence="13">p50T</strain>
    </source>
</reference>
<sequence length="534" mass="58539">MNSFEDNLLELIRSHPTLYRNKDKKHKSLILKENCWKEIAKSLNKKRQNVEITPIKAVRRIGDELIVLCKVPYQIDSCRMIVGTTSYRLIPGNQEGDVVYSGQGLTTGECGAHIKNIREDWNGNVTCVLPPQSSNIEVTGTMRLLVARAPGDPHLISPPQPQFKDEDIFSAQCVVPNGRPAAKILWFLDDEQLLEGVHQPVVTDEPGSDLQTVSQNITRTIRADDNNRMLACRAEHEALDQPREAKRQLIVHYPPKRLESGPITVFGLKLGAEGKLNVTVRSNPPPTAVWMVGDIRITAPHSTDNGAITALEPLHLGNGHYNVSLHLARITKEDVERTYYLQVFNDLGREEFTLRMSTMDEPAASTVNSALLLQLYGVELDTGAIVGIVVAVLVLLIAVFLGVFAFATDRWCFAGRGRELAKNSGESTPAGDVLIESGLPLSSPTSDTESAAGAGRSRLAALGARVRAVIPRAKDRVQATDAHDAESQSEEKKGVIYAELALGDQTSADKPPPPSTEYAEIVYTDQPGQKEVKE</sequence>
<keyword evidence="3" id="KW-0677">Repeat</keyword>
<keyword evidence="4" id="KW-0130">Cell adhesion</keyword>
<evidence type="ECO:0000256" key="7">
    <source>
        <dbReference type="ARBA" id="ARBA00023180"/>
    </source>
</evidence>
<keyword evidence="9" id="KW-0812">Transmembrane</keyword>
<dbReference type="GO" id="GO:0005912">
    <property type="term" value="C:adherens junction"/>
    <property type="evidence" value="ECO:0007669"/>
    <property type="project" value="TreeGrafter"/>
</dbReference>
<dbReference type="InterPro" id="IPR036179">
    <property type="entry name" value="Ig-like_dom_sf"/>
</dbReference>
<comment type="subcellular location">
    <subcellularLocation>
        <location evidence="1">Membrane</location>
    </subcellularLocation>
</comment>
<proteinExistence type="predicted"/>
<feature type="domain" description="CD80-like immunoglobulin C2-set" evidence="10">
    <location>
        <begin position="156"/>
        <end position="242"/>
    </location>
</feature>
<dbReference type="EnsemblMetazoa" id="XM_038019557.1">
    <property type="protein sequence ID" value="XP_037875485.1"/>
    <property type="gene ID" value="LOC101746048"/>
</dbReference>
<name>A0A8R2R7V3_BOMMO</name>
<keyword evidence="5 9" id="KW-0472">Membrane</keyword>
<evidence type="ECO:0000313" key="12">
    <source>
        <dbReference type="EnsemblMetazoa" id="XP_037875485.1"/>
    </source>
</evidence>
<dbReference type="GO" id="GO:0016020">
    <property type="term" value="C:membrane"/>
    <property type="evidence" value="ECO:0007669"/>
    <property type="project" value="UniProtKB-SubCell"/>
</dbReference>
<dbReference type="GO" id="GO:0007157">
    <property type="term" value="P:heterophilic cell-cell adhesion via plasma membrane cell adhesion molecules"/>
    <property type="evidence" value="ECO:0007669"/>
    <property type="project" value="TreeGrafter"/>
</dbReference>
<evidence type="ECO:0000256" key="4">
    <source>
        <dbReference type="ARBA" id="ARBA00022889"/>
    </source>
</evidence>
<feature type="region of interest" description="Disordered" evidence="8">
    <location>
        <begin position="421"/>
        <end position="454"/>
    </location>
</feature>
<feature type="compositionally biased region" description="Basic and acidic residues" evidence="8">
    <location>
        <begin position="475"/>
        <end position="494"/>
    </location>
</feature>
<keyword evidence="2" id="KW-0732">Signal</keyword>
<evidence type="ECO:0008006" key="14">
    <source>
        <dbReference type="Google" id="ProtNLM"/>
    </source>
</evidence>
<evidence type="ECO:0000256" key="1">
    <source>
        <dbReference type="ARBA" id="ARBA00004370"/>
    </source>
</evidence>
<reference evidence="12" key="2">
    <citation type="submission" date="2022-06" db="UniProtKB">
        <authorList>
            <consortium name="EnsemblMetazoa"/>
        </authorList>
    </citation>
    <scope>IDENTIFICATION</scope>
    <source>
        <strain evidence="12">p50T (Dazao)</strain>
    </source>
</reference>
<evidence type="ECO:0000259" key="10">
    <source>
        <dbReference type="Pfam" id="PF08205"/>
    </source>
</evidence>
<feature type="domain" description="MADF" evidence="11">
    <location>
        <begin position="8"/>
        <end position="48"/>
    </location>
</feature>
<dbReference type="PANTHER" id="PTHR23277">
    <property type="entry name" value="NECTIN-RELATED"/>
    <property type="match status" value="1"/>
</dbReference>
<feature type="transmembrane region" description="Helical" evidence="9">
    <location>
        <begin position="384"/>
        <end position="408"/>
    </location>
</feature>
<evidence type="ECO:0000313" key="13">
    <source>
        <dbReference type="Proteomes" id="UP000005204"/>
    </source>
</evidence>
<dbReference type="InterPro" id="IPR006578">
    <property type="entry name" value="MADF-dom"/>
</dbReference>
<dbReference type="Pfam" id="PF10545">
    <property type="entry name" value="MADF_DNA_bdg"/>
    <property type="match status" value="1"/>
</dbReference>
<keyword evidence="7" id="KW-0325">Glycoprotein</keyword>
<keyword evidence="6" id="KW-1015">Disulfide bond</keyword>
<dbReference type="Pfam" id="PF08205">
    <property type="entry name" value="C2-set_2"/>
    <property type="match status" value="1"/>
</dbReference>
<dbReference type="PANTHER" id="PTHR23277:SF108">
    <property type="entry name" value="FASCICLIN-3"/>
    <property type="match status" value="1"/>
</dbReference>
<evidence type="ECO:0000256" key="3">
    <source>
        <dbReference type="ARBA" id="ARBA00022737"/>
    </source>
</evidence>
<evidence type="ECO:0000256" key="6">
    <source>
        <dbReference type="ARBA" id="ARBA00023157"/>
    </source>
</evidence>
<accession>A0A8R2R7V3</accession>
<keyword evidence="9" id="KW-1133">Transmembrane helix</keyword>
<dbReference type="InterPro" id="IPR051427">
    <property type="entry name" value="Nectin/Nectin-like"/>
</dbReference>
<dbReference type="Proteomes" id="UP000005204">
    <property type="component" value="Unassembled WGS sequence"/>
</dbReference>
<organism evidence="12 13">
    <name type="scientific">Bombyx mori</name>
    <name type="common">Silk moth</name>
    <dbReference type="NCBI Taxonomy" id="7091"/>
    <lineage>
        <taxon>Eukaryota</taxon>
        <taxon>Metazoa</taxon>
        <taxon>Ecdysozoa</taxon>
        <taxon>Arthropoda</taxon>
        <taxon>Hexapoda</taxon>
        <taxon>Insecta</taxon>
        <taxon>Pterygota</taxon>
        <taxon>Neoptera</taxon>
        <taxon>Endopterygota</taxon>
        <taxon>Lepidoptera</taxon>
        <taxon>Glossata</taxon>
        <taxon>Ditrysia</taxon>
        <taxon>Bombycoidea</taxon>
        <taxon>Bombycidae</taxon>
        <taxon>Bombycinae</taxon>
        <taxon>Bombyx</taxon>
    </lineage>
</organism>
<evidence type="ECO:0000256" key="9">
    <source>
        <dbReference type="SAM" id="Phobius"/>
    </source>
</evidence>
<protein>
    <recommendedName>
        <fullName evidence="14">Fasciclin-3</fullName>
    </recommendedName>
</protein>
<evidence type="ECO:0000256" key="2">
    <source>
        <dbReference type="ARBA" id="ARBA00022729"/>
    </source>
</evidence>
<dbReference type="InterPro" id="IPR013162">
    <property type="entry name" value="CD80_C2-set"/>
</dbReference>
<dbReference type="AlphaFoldDB" id="A0A8R2R7V3"/>
<keyword evidence="13" id="KW-1185">Reference proteome</keyword>
<evidence type="ECO:0000259" key="11">
    <source>
        <dbReference type="Pfam" id="PF10545"/>
    </source>
</evidence>
<feature type="compositionally biased region" description="Polar residues" evidence="8">
    <location>
        <begin position="440"/>
        <end position="449"/>
    </location>
</feature>
<dbReference type="InterPro" id="IPR013783">
    <property type="entry name" value="Ig-like_fold"/>
</dbReference>
<dbReference type="GO" id="GO:0007156">
    <property type="term" value="P:homophilic cell adhesion via plasma membrane adhesion molecules"/>
    <property type="evidence" value="ECO:0007669"/>
    <property type="project" value="TreeGrafter"/>
</dbReference>